<evidence type="ECO:0000313" key="3">
    <source>
        <dbReference type="Proteomes" id="UP001165580"/>
    </source>
</evidence>
<dbReference type="InterPro" id="IPR050238">
    <property type="entry name" value="DNA_Rep/Repair_Clamp_Loader"/>
</dbReference>
<name>A0ABT2GBT2_9MICO</name>
<dbReference type="EMBL" id="JANTEZ010000002">
    <property type="protein sequence ID" value="MCS5713664.1"/>
    <property type="molecule type" value="Genomic_DNA"/>
</dbReference>
<dbReference type="SUPFAM" id="SSF48019">
    <property type="entry name" value="post-AAA+ oligomerization domain-like"/>
    <property type="match status" value="1"/>
</dbReference>
<keyword evidence="3" id="KW-1185">Reference proteome</keyword>
<organism evidence="2 3">
    <name type="scientific">Herbiconiux gentiana</name>
    <dbReference type="NCBI Taxonomy" id="2970912"/>
    <lineage>
        <taxon>Bacteria</taxon>
        <taxon>Bacillati</taxon>
        <taxon>Actinomycetota</taxon>
        <taxon>Actinomycetes</taxon>
        <taxon>Micrococcales</taxon>
        <taxon>Microbacteriaceae</taxon>
        <taxon>Herbiconiux</taxon>
    </lineage>
</organism>
<dbReference type="PANTHER" id="PTHR11669">
    <property type="entry name" value="REPLICATION FACTOR C / DNA POLYMERASE III GAMMA-TAU SUBUNIT"/>
    <property type="match status" value="1"/>
</dbReference>
<dbReference type="Gene3D" id="3.40.50.300">
    <property type="entry name" value="P-loop containing nucleotide triphosphate hydrolases"/>
    <property type="match status" value="1"/>
</dbReference>
<dbReference type="GO" id="GO:0003887">
    <property type="term" value="F:DNA-directed DNA polymerase activity"/>
    <property type="evidence" value="ECO:0007669"/>
    <property type="project" value="UniProtKB-EC"/>
</dbReference>
<reference evidence="2" key="1">
    <citation type="submission" date="2022-08" db="EMBL/GenBank/DDBJ databases">
        <authorList>
            <person name="Deng Y."/>
            <person name="Han X.-F."/>
            <person name="Zhang Y.-Q."/>
        </authorList>
    </citation>
    <scope>NUCLEOTIDE SEQUENCE</scope>
    <source>
        <strain evidence="2">CPCC 205716</strain>
    </source>
</reference>
<protein>
    <submittedName>
        <fullName evidence="2">DNA polymerase III subunit delta</fullName>
        <ecNumber evidence="2">2.7.7.7</ecNumber>
    </submittedName>
</protein>
<proteinExistence type="predicted"/>
<sequence>MTVWSDLTGQSAAIEVFRAAAESSLRPRGEAHPTAPPTGSPTTQPPGPAPAQATDARGATDSMTHSWLITGPPGSGRSNLAYAFASALLCRFGGCGVCPDCTQVAARTHPDLAVLATERVIISIEEVRKLVSSSQFSPSVARYRVVVIEDADRMQERTSNVLLKALEEPPERTVWILCAPSEADLLPTIRSRVRSVRLRVPSTGDVASLLQRRDGVDAATAERAARESQSHIGMAHRLATNDEARARRAETLDLALGVRSVGDAVRGAARLLEIAGADAQAITLERDAEERESALRSLGVEPGQAVPPALRSQMKALEDDQKRRATRSLRDGIDRILTDLLSLYRDVVLVQLGAPDSVELVNEAIADRVREVAAGVDPAQTLAAMDAIADARRRIAANVAPALSLEAMLITLAEAGRTAASRKVSP</sequence>
<evidence type="ECO:0000313" key="2">
    <source>
        <dbReference type="EMBL" id="MCS5713664.1"/>
    </source>
</evidence>
<dbReference type="Proteomes" id="UP001165580">
    <property type="component" value="Unassembled WGS sequence"/>
</dbReference>
<dbReference type="RefSeq" id="WP_259485214.1">
    <property type="nucleotide sequence ID" value="NZ_JANTEZ010000002.1"/>
</dbReference>
<dbReference type="NCBIfam" id="NF005926">
    <property type="entry name" value="PRK07940.1"/>
    <property type="match status" value="1"/>
</dbReference>
<dbReference type="PANTHER" id="PTHR11669:SF8">
    <property type="entry name" value="DNA POLYMERASE III SUBUNIT DELTA"/>
    <property type="match status" value="1"/>
</dbReference>
<dbReference type="EC" id="2.7.7.7" evidence="2"/>
<comment type="caution">
    <text evidence="2">The sequence shown here is derived from an EMBL/GenBank/DDBJ whole genome shotgun (WGS) entry which is preliminary data.</text>
</comment>
<keyword evidence="2" id="KW-0548">Nucleotidyltransferase</keyword>
<evidence type="ECO:0000256" key="1">
    <source>
        <dbReference type="SAM" id="MobiDB-lite"/>
    </source>
</evidence>
<dbReference type="InterPro" id="IPR008921">
    <property type="entry name" value="DNA_pol3_clamp-load_cplx_C"/>
</dbReference>
<gene>
    <name evidence="2" type="ORF">NVV95_03745</name>
</gene>
<accession>A0ABT2GBT2</accession>
<feature type="compositionally biased region" description="Pro residues" evidence="1">
    <location>
        <begin position="34"/>
        <end position="49"/>
    </location>
</feature>
<keyword evidence="2" id="KW-0808">Transferase</keyword>
<feature type="region of interest" description="Disordered" evidence="1">
    <location>
        <begin position="21"/>
        <end position="61"/>
    </location>
</feature>
<dbReference type="Pfam" id="PF13177">
    <property type="entry name" value="DNA_pol3_delta2"/>
    <property type="match status" value="1"/>
</dbReference>
<dbReference type="SUPFAM" id="SSF52540">
    <property type="entry name" value="P-loop containing nucleoside triphosphate hydrolases"/>
    <property type="match status" value="1"/>
</dbReference>
<dbReference type="InterPro" id="IPR027417">
    <property type="entry name" value="P-loop_NTPase"/>
</dbReference>